<proteinExistence type="predicted"/>
<dbReference type="EMBL" id="JADEXQ010000015">
    <property type="protein sequence ID" value="MBE9029412.1"/>
    <property type="molecule type" value="Genomic_DNA"/>
</dbReference>
<gene>
    <name evidence="1" type="ORF">IQ266_06500</name>
</gene>
<organism evidence="1 2">
    <name type="scientific">Romeriopsis navalis LEGE 11480</name>
    <dbReference type="NCBI Taxonomy" id="2777977"/>
    <lineage>
        <taxon>Bacteria</taxon>
        <taxon>Bacillati</taxon>
        <taxon>Cyanobacteriota</taxon>
        <taxon>Cyanophyceae</taxon>
        <taxon>Leptolyngbyales</taxon>
        <taxon>Leptolyngbyaceae</taxon>
        <taxon>Romeriopsis</taxon>
        <taxon>Romeriopsis navalis</taxon>
    </lineage>
</organism>
<evidence type="ECO:0000313" key="2">
    <source>
        <dbReference type="Proteomes" id="UP000625316"/>
    </source>
</evidence>
<dbReference type="Proteomes" id="UP000625316">
    <property type="component" value="Unassembled WGS sequence"/>
</dbReference>
<feature type="non-terminal residue" evidence="1">
    <location>
        <position position="77"/>
    </location>
</feature>
<evidence type="ECO:0000313" key="1">
    <source>
        <dbReference type="EMBL" id="MBE9029412.1"/>
    </source>
</evidence>
<sequence>MTAPNDHPETLDIQSELNRLEELFIDSRHILRWAIVHEDDFLDQLDMVRESLPEAFRQAEDLLRQRDDMLAQAEEYA</sequence>
<name>A0A928VKN3_9CYAN</name>
<protein>
    <submittedName>
        <fullName evidence="1">Uncharacterized protein</fullName>
    </submittedName>
</protein>
<dbReference type="AlphaFoldDB" id="A0A928VKN3"/>
<comment type="caution">
    <text evidence="1">The sequence shown here is derived from an EMBL/GenBank/DDBJ whole genome shotgun (WGS) entry which is preliminary data.</text>
</comment>
<keyword evidence="2" id="KW-1185">Reference proteome</keyword>
<accession>A0A928VKN3</accession>
<reference evidence="1" key="1">
    <citation type="submission" date="2020-10" db="EMBL/GenBank/DDBJ databases">
        <authorList>
            <person name="Castelo-Branco R."/>
            <person name="Eusebio N."/>
            <person name="Adriana R."/>
            <person name="Vieira A."/>
            <person name="Brugerolle De Fraissinette N."/>
            <person name="Rezende De Castro R."/>
            <person name="Schneider M.P."/>
            <person name="Vasconcelos V."/>
            <person name="Leao P.N."/>
        </authorList>
    </citation>
    <scope>NUCLEOTIDE SEQUENCE</scope>
    <source>
        <strain evidence="1">LEGE 11480</strain>
    </source>
</reference>